<dbReference type="Gene3D" id="2.150.10.10">
    <property type="entry name" value="Serralysin-like metalloprotease, C-terminal"/>
    <property type="match status" value="1"/>
</dbReference>
<organism evidence="2 3">
    <name type="scientific">Aequorivita marisscotiae</name>
    <dbReference type="NCBI Taxonomy" id="3040348"/>
    <lineage>
        <taxon>Bacteria</taxon>
        <taxon>Pseudomonadati</taxon>
        <taxon>Bacteroidota</taxon>
        <taxon>Flavobacteriia</taxon>
        <taxon>Flavobacteriales</taxon>
        <taxon>Flavobacteriaceae</taxon>
        <taxon>Aequorivita</taxon>
    </lineage>
</organism>
<keyword evidence="1" id="KW-0732">Signal</keyword>
<evidence type="ECO:0000313" key="2">
    <source>
        <dbReference type="EMBL" id="WGF91325.1"/>
    </source>
</evidence>
<dbReference type="EMBL" id="CP122379">
    <property type="protein sequence ID" value="WGF91325.1"/>
    <property type="molecule type" value="Genomic_DNA"/>
</dbReference>
<feature type="signal peptide" evidence="1">
    <location>
        <begin position="1"/>
        <end position="19"/>
    </location>
</feature>
<reference evidence="2 3" key="1">
    <citation type="submission" date="2023-04" db="EMBL/GenBank/DDBJ databases">
        <title>Taxonomic identification of the Arctic strain Aequorivita sp. nov. and transcriptomic analysis in response to temperature stress.</title>
        <authorList>
            <person name="Liu W."/>
            <person name="Cong B."/>
            <person name="Lin J."/>
        </authorList>
    </citation>
    <scope>NUCLEOTIDE SEQUENCE [LARGE SCALE GENOMIC DNA]</scope>
    <source>
        <strain evidence="2 3">Ant34-E75</strain>
    </source>
</reference>
<gene>
    <name evidence="2" type="ORF">QCQ61_08880</name>
</gene>
<dbReference type="InterPro" id="IPR011049">
    <property type="entry name" value="Serralysin-like_metalloprot_C"/>
</dbReference>
<dbReference type="RefSeq" id="WP_279447277.1">
    <property type="nucleotide sequence ID" value="NZ_CP122379.1"/>
</dbReference>
<keyword evidence="3" id="KW-1185">Reference proteome</keyword>
<dbReference type="Proteomes" id="UP001238523">
    <property type="component" value="Chromosome"/>
</dbReference>
<proteinExistence type="predicted"/>
<evidence type="ECO:0000313" key="3">
    <source>
        <dbReference type="Proteomes" id="UP001238523"/>
    </source>
</evidence>
<evidence type="ECO:0000256" key="1">
    <source>
        <dbReference type="SAM" id="SignalP"/>
    </source>
</evidence>
<name>A0ABY8KTC7_9FLAO</name>
<accession>A0ABY8KTC7</accession>
<protein>
    <submittedName>
        <fullName evidence="2">Uncharacterized protein</fullName>
    </submittedName>
</protein>
<feature type="chain" id="PRO_5045662439" evidence="1">
    <location>
        <begin position="20"/>
        <end position="635"/>
    </location>
</feature>
<sequence length="635" mass="65858">MRNITFFLFFLILSFSNYAQVGIGTVSPNPSSVLDITSDNEGILIPRVALLSTTDVTTIASPATSLMLYNTNTAADVVPGYYYWSGAKWMLVATTNMIENKWDTSGNAGTDQTTNFLGTTDNQDLVFKRNNALAGRLALKSTAFGLGALSATLTSNAIDNTAIGINVLQSNTSAYGSTGVGFGVLTNSNGDNNTAIGRYAMHYNLGGFANTSAGAYALENNINGTHNTAIGYTALRSNTSGGYNTAVGFKALKNNINNQENTAVGYGALENNNSYNNTATGAIALQAKTSGRENTANGRAALLRNTTGNENTAMGSKALLSNTTGYRNTSSGMESLLDNTTGFQNTANGTRALNKNTTGSNNNATGNYAMRLNTTGSGNVAIGGSALDDNISGNNNTGIGYLSNVASENLTNATAIGYNAIVSTNNSLVLGSVSPPVNVGIGVTNPSAKLEVYSTIANTSGLKLTRLTSASPVATGATIGVDATGNVVTVPGAAPVVIYTGSLGNGSGGSVNATITASGFNTVPLPNTSTNIGGGIWNGTNNTYTIPVSGTYLIKSSIRLTDGSVSRNVFQAVHTSNADIPDGIWQTNSGNRWTMLYTRIAYFNQNDVLRLYIYSDGQQARLSDASLNITLLSKS</sequence>